<evidence type="ECO:0000313" key="2">
    <source>
        <dbReference type="EMBL" id="SDJ25460.1"/>
    </source>
</evidence>
<name>A0A1G8S9W8_9BACI</name>
<dbReference type="GO" id="GO:0003723">
    <property type="term" value="F:RNA binding"/>
    <property type="evidence" value="ECO:0007669"/>
    <property type="project" value="UniProtKB-KW"/>
</dbReference>
<proteinExistence type="predicted"/>
<dbReference type="Gene3D" id="3.10.290.10">
    <property type="entry name" value="RNA-binding S4 domain"/>
    <property type="match status" value="1"/>
</dbReference>
<reference evidence="2 3" key="1">
    <citation type="submission" date="2016-10" db="EMBL/GenBank/DDBJ databases">
        <authorList>
            <person name="de Groot N.N."/>
        </authorList>
    </citation>
    <scope>NUCLEOTIDE SEQUENCE [LARGE SCALE GENOMIC DNA]</scope>
    <source>
        <strain evidence="2 3">DSM 21771</strain>
    </source>
</reference>
<dbReference type="Proteomes" id="UP000198853">
    <property type="component" value="Unassembled WGS sequence"/>
</dbReference>
<accession>A0A1G8S9W8</accession>
<gene>
    <name evidence="2" type="ORF">SAMN04488123_1243</name>
</gene>
<dbReference type="SUPFAM" id="SSF55174">
    <property type="entry name" value="Alpha-L RNA-binding motif"/>
    <property type="match status" value="1"/>
</dbReference>
<dbReference type="Pfam" id="PF13275">
    <property type="entry name" value="S4_2"/>
    <property type="match status" value="1"/>
</dbReference>
<dbReference type="NCBIfam" id="TIGR02988">
    <property type="entry name" value="YaaA_near_RecF"/>
    <property type="match status" value="1"/>
</dbReference>
<evidence type="ECO:0000256" key="1">
    <source>
        <dbReference type="PROSITE-ProRule" id="PRU00182"/>
    </source>
</evidence>
<dbReference type="EMBL" id="FNEN01000024">
    <property type="protein sequence ID" value="SDJ25460.1"/>
    <property type="molecule type" value="Genomic_DNA"/>
</dbReference>
<dbReference type="InterPro" id="IPR014330">
    <property type="entry name" value="RNA-bd_S4-rel_YaaA"/>
</dbReference>
<protein>
    <submittedName>
        <fullName evidence="2">S4 domain-containing protein</fullName>
    </submittedName>
</protein>
<dbReference type="PROSITE" id="PS50889">
    <property type="entry name" value="S4"/>
    <property type="match status" value="1"/>
</dbReference>
<dbReference type="InterPro" id="IPR036986">
    <property type="entry name" value="S4_RNA-bd_sf"/>
</dbReference>
<dbReference type="RefSeq" id="WP_090399936.1">
    <property type="nucleotide sequence ID" value="NZ_FNEN01000024.1"/>
</dbReference>
<keyword evidence="3" id="KW-1185">Reference proteome</keyword>
<sequence>MQESITITTPYITLGQLLKEAAIADTGGMTKIILAEYEVLVNDENENRRGRKLYPGDRVDIEDAGTFIVEKA</sequence>
<dbReference type="OrthoDB" id="9811532at2"/>
<keyword evidence="1" id="KW-0694">RNA-binding</keyword>
<organism evidence="2 3">
    <name type="scientific">Natribacillus halophilus</name>
    <dbReference type="NCBI Taxonomy" id="549003"/>
    <lineage>
        <taxon>Bacteria</taxon>
        <taxon>Bacillati</taxon>
        <taxon>Bacillota</taxon>
        <taxon>Bacilli</taxon>
        <taxon>Bacillales</taxon>
        <taxon>Bacillaceae</taxon>
        <taxon>Natribacillus</taxon>
    </lineage>
</organism>
<evidence type="ECO:0000313" key="3">
    <source>
        <dbReference type="Proteomes" id="UP000198853"/>
    </source>
</evidence>
<dbReference type="AlphaFoldDB" id="A0A1G8S9W8"/>